<dbReference type="Proteomes" id="UP000813215">
    <property type="component" value="Unassembled WGS sequence"/>
</dbReference>
<dbReference type="PANTHER" id="PTHR33678:SF1">
    <property type="entry name" value="BLL1576 PROTEIN"/>
    <property type="match status" value="1"/>
</dbReference>
<evidence type="ECO:0000313" key="4">
    <source>
        <dbReference type="Proteomes" id="UP000813215"/>
    </source>
</evidence>
<reference evidence="3" key="2">
    <citation type="journal article" date="2022" name="Microbiol. Resour. Announc.">
        <title>Metagenome Sequencing to Explore Phylogenomics of Terrestrial Cyanobacteria.</title>
        <authorList>
            <person name="Ward R.D."/>
            <person name="Stajich J.E."/>
            <person name="Johansen J.R."/>
            <person name="Huntemann M."/>
            <person name="Clum A."/>
            <person name="Foster B."/>
            <person name="Foster B."/>
            <person name="Roux S."/>
            <person name="Palaniappan K."/>
            <person name="Varghese N."/>
            <person name="Mukherjee S."/>
            <person name="Reddy T.B.K."/>
            <person name="Daum C."/>
            <person name="Copeland A."/>
            <person name="Chen I.A."/>
            <person name="Ivanova N.N."/>
            <person name="Kyrpides N.C."/>
            <person name="Shapiro N."/>
            <person name="Eloe-Fadrosh E.A."/>
            <person name="Pietrasiak N."/>
        </authorList>
    </citation>
    <scope>NUCLEOTIDE SEQUENCE</scope>
    <source>
        <strain evidence="3">HA4357-MV3</strain>
    </source>
</reference>
<proteinExistence type="predicted"/>
<dbReference type="EMBL" id="JAHHHW010000010">
    <property type="protein sequence ID" value="MBW4430336.1"/>
    <property type="molecule type" value="Genomic_DNA"/>
</dbReference>
<evidence type="ECO:0000259" key="1">
    <source>
        <dbReference type="Pfam" id="PF03050"/>
    </source>
</evidence>
<accession>A0A9E3H419</accession>
<protein>
    <submittedName>
        <fullName evidence="3">Transposase</fullName>
    </submittedName>
</protein>
<name>A0A9E3H419_9NOST</name>
<organism evidence="3 4">
    <name type="scientific">Pelatocladus maniniholoensis HA4357-MV3</name>
    <dbReference type="NCBI Taxonomy" id="1117104"/>
    <lineage>
        <taxon>Bacteria</taxon>
        <taxon>Bacillati</taxon>
        <taxon>Cyanobacteriota</taxon>
        <taxon>Cyanophyceae</taxon>
        <taxon>Nostocales</taxon>
        <taxon>Nostocaceae</taxon>
        <taxon>Pelatocladus</taxon>
    </lineage>
</organism>
<dbReference type="Pfam" id="PF13005">
    <property type="entry name" value="zf-IS66"/>
    <property type="match status" value="1"/>
</dbReference>
<reference evidence="3" key="1">
    <citation type="submission" date="2021-05" db="EMBL/GenBank/DDBJ databases">
        <authorList>
            <person name="Pietrasiak N."/>
            <person name="Ward R."/>
            <person name="Stajich J.E."/>
            <person name="Kurbessoian T."/>
        </authorList>
    </citation>
    <scope>NUCLEOTIDE SEQUENCE</scope>
    <source>
        <strain evidence="3">HA4357-MV3</strain>
    </source>
</reference>
<comment type="caution">
    <text evidence="3">The sequence shown here is derived from an EMBL/GenBank/DDBJ whole genome shotgun (WGS) entry which is preliminary data.</text>
</comment>
<evidence type="ECO:0000259" key="2">
    <source>
        <dbReference type="Pfam" id="PF13005"/>
    </source>
</evidence>
<dbReference type="InterPro" id="IPR052344">
    <property type="entry name" value="Transposase-related"/>
</dbReference>
<dbReference type="PANTHER" id="PTHR33678">
    <property type="entry name" value="BLL1576 PROTEIN"/>
    <property type="match status" value="1"/>
</dbReference>
<dbReference type="InterPro" id="IPR004291">
    <property type="entry name" value="Transposase_IS66_central"/>
</dbReference>
<gene>
    <name evidence="3" type="ORF">KME28_00815</name>
</gene>
<evidence type="ECO:0000313" key="3">
    <source>
        <dbReference type="EMBL" id="MBW4430336.1"/>
    </source>
</evidence>
<dbReference type="Pfam" id="PF03050">
    <property type="entry name" value="DDE_Tnp_IS66"/>
    <property type="match status" value="1"/>
</dbReference>
<feature type="domain" description="Transposase IS66 zinc-finger binding" evidence="2">
    <location>
        <begin position="25"/>
        <end position="71"/>
    </location>
</feature>
<dbReference type="InterPro" id="IPR024474">
    <property type="entry name" value="Znf_dom_IS66"/>
</dbReference>
<sequence>MTQAEARAKWLRYITARQIVKHSTPCSCDKCGWDVSQISVERIIKRQIVDIPAPQIIITEHQAGVKQCPQCRSTIQGSFPESVKPPVQYGARIIKGVAIYLHNQHFIPEDRLSQVLEDLFGCRITPGTIANTTKTFAQIMEPVVTEIASVVKIAPVKHLDETGFVTRTAERSVTDLLSILPVLNITKFLRIIEKLD</sequence>
<dbReference type="AlphaFoldDB" id="A0A9E3H419"/>
<feature type="domain" description="Transposase IS66 central" evidence="1">
    <location>
        <begin position="98"/>
        <end position="165"/>
    </location>
</feature>